<organism evidence="1 2">
    <name type="scientific">Smallanthus sonchifolius</name>
    <dbReference type="NCBI Taxonomy" id="185202"/>
    <lineage>
        <taxon>Eukaryota</taxon>
        <taxon>Viridiplantae</taxon>
        <taxon>Streptophyta</taxon>
        <taxon>Embryophyta</taxon>
        <taxon>Tracheophyta</taxon>
        <taxon>Spermatophyta</taxon>
        <taxon>Magnoliopsida</taxon>
        <taxon>eudicotyledons</taxon>
        <taxon>Gunneridae</taxon>
        <taxon>Pentapetalae</taxon>
        <taxon>asterids</taxon>
        <taxon>campanulids</taxon>
        <taxon>Asterales</taxon>
        <taxon>Asteraceae</taxon>
        <taxon>Asteroideae</taxon>
        <taxon>Heliantheae alliance</taxon>
        <taxon>Millerieae</taxon>
        <taxon>Smallanthus</taxon>
    </lineage>
</organism>
<gene>
    <name evidence="1" type="ORF">L1987_06192</name>
</gene>
<dbReference type="EMBL" id="CM042019">
    <property type="protein sequence ID" value="KAI3824721.1"/>
    <property type="molecule type" value="Genomic_DNA"/>
</dbReference>
<proteinExistence type="predicted"/>
<sequence>MAIKTGMEIHGVCQLFDALPLKDVASSNTLIMGYGMCGTIDTAISLFKSLTHGTHDHVTCDSITYIAVLSVCRHGGLVDLVRKYLAELKVHKTEPKQMH</sequence>
<accession>A0ACB9JXG4</accession>
<evidence type="ECO:0000313" key="2">
    <source>
        <dbReference type="Proteomes" id="UP001056120"/>
    </source>
</evidence>
<name>A0ACB9JXG4_9ASTR</name>
<dbReference type="Proteomes" id="UP001056120">
    <property type="component" value="Linkage Group LG02"/>
</dbReference>
<evidence type="ECO:0000313" key="1">
    <source>
        <dbReference type="EMBL" id="KAI3824721.1"/>
    </source>
</evidence>
<protein>
    <submittedName>
        <fullName evidence="1">Uncharacterized protein</fullName>
    </submittedName>
</protein>
<comment type="caution">
    <text evidence="1">The sequence shown here is derived from an EMBL/GenBank/DDBJ whole genome shotgun (WGS) entry which is preliminary data.</text>
</comment>
<reference evidence="1 2" key="2">
    <citation type="journal article" date="2022" name="Mol. Ecol. Resour.">
        <title>The genomes of chicory, endive, great burdock and yacon provide insights into Asteraceae paleo-polyploidization history and plant inulin production.</title>
        <authorList>
            <person name="Fan W."/>
            <person name="Wang S."/>
            <person name="Wang H."/>
            <person name="Wang A."/>
            <person name="Jiang F."/>
            <person name="Liu H."/>
            <person name="Zhao H."/>
            <person name="Xu D."/>
            <person name="Zhang Y."/>
        </authorList>
    </citation>
    <scope>NUCLEOTIDE SEQUENCE [LARGE SCALE GENOMIC DNA]</scope>
    <source>
        <strain evidence="2">cv. Yunnan</strain>
        <tissue evidence="1">Leaves</tissue>
    </source>
</reference>
<reference evidence="2" key="1">
    <citation type="journal article" date="2022" name="Mol. Ecol. Resour.">
        <title>The genomes of chicory, endive, great burdock and yacon provide insights into Asteraceae palaeo-polyploidization history and plant inulin production.</title>
        <authorList>
            <person name="Fan W."/>
            <person name="Wang S."/>
            <person name="Wang H."/>
            <person name="Wang A."/>
            <person name="Jiang F."/>
            <person name="Liu H."/>
            <person name="Zhao H."/>
            <person name="Xu D."/>
            <person name="Zhang Y."/>
        </authorList>
    </citation>
    <scope>NUCLEOTIDE SEQUENCE [LARGE SCALE GENOMIC DNA]</scope>
    <source>
        <strain evidence="2">cv. Yunnan</strain>
    </source>
</reference>
<keyword evidence="2" id="KW-1185">Reference proteome</keyword>